<comment type="pathway">
    <text evidence="3 16">Carbohydrate degradation; glycolysis; pyruvate from D-glyceraldehyde 3-phosphate: step 5/5.</text>
</comment>
<evidence type="ECO:0000256" key="3">
    <source>
        <dbReference type="ARBA" id="ARBA00004997"/>
    </source>
</evidence>
<keyword evidence="11" id="KW-0067">ATP-binding</keyword>
<dbReference type="UniPathway" id="UPA00109">
    <property type="reaction ID" value="UER00188"/>
</dbReference>
<dbReference type="NCBIfam" id="NF004491">
    <property type="entry name" value="PRK05826.1"/>
    <property type="match status" value="1"/>
</dbReference>
<accession>A0A169R5L0</accession>
<dbReference type="Gene3D" id="2.40.33.10">
    <property type="entry name" value="PK beta-barrel domain-like"/>
    <property type="match status" value="1"/>
</dbReference>
<dbReference type="InterPro" id="IPR011037">
    <property type="entry name" value="Pyrv_Knase-like_insert_dom_sf"/>
</dbReference>
<dbReference type="GO" id="GO:0016301">
    <property type="term" value="F:kinase activity"/>
    <property type="evidence" value="ECO:0007669"/>
    <property type="project" value="UniProtKB-KW"/>
</dbReference>
<comment type="similarity">
    <text evidence="4 16">Belongs to the pyruvate kinase family.</text>
</comment>
<dbReference type="Gene3D" id="3.20.20.60">
    <property type="entry name" value="Phosphoenolpyruvate-binding domains"/>
    <property type="match status" value="1"/>
</dbReference>
<protein>
    <recommendedName>
        <fullName evidence="6 15">Pyruvate kinase</fullName>
        <ecNumber evidence="5 15">2.7.1.40</ecNumber>
    </recommendedName>
</protein>
<dbReference type="FunFam" id="2.40.33.10:FF:000001">
    <property type="entry name" value="Pyruvate kinase"/>
    <property type="match status" value="1"/>
</dbReference>
<keyword evidence="14 19" id="KW-0670">Pyruvate</keyword>
<evidence type="ECO:0000256" key="1">
    <source>
        <dbReference type="ARBA" id="ARBA00001946"/>
    </source>
</evidence>
<dbReference type="InterPro" id="IPR015813">
    <property type="entry name" value="Pyrv/PenolPyrv_kinase-like_dom"/>
</dbReference>
<evidence type="ECO:0000313" key="20">
    <source>
        <dbReference type="Proteomes" id="UP000218288"/>
    </source>
</evidence>
<dbReference type="Pfam" id="PF00224">
    <property type="entry name" value="PK"/>
    <property type="match status" value="1"/>
</dbReference>
<keyword evidence="7 16" id="KW-0808">Transferase</keyword>
<dbReference type="NCBIfam" id="NF004886">
    <property type="entry name" value="PRK06247.1"/>
    <property type="match status" value="1"/>
</dbReference>
<dbReference type="InterPro" id="IPR036918">
    <property type="entry name" value="Pyrv_Knase_C_sf"/>
</dbReference>
<dbReference type="EC" id="2.7.1.40" evidence="5 15"/>
<evidence type="ECO:0000256" key="5">
    <source>
        <dbReference type="ARBA" id="ARBA00012142"/>
    </source>
</evidence>
<keyword evidence="9" id="KW-0547">Nucleotide-binding</keyword>
<dbReference type="Gene3D" id="3.40.1380.20">
    <property type="entry name" value="Pyruvate kinase, C-terminal domain"/>
    <property type="match status" value="1"/>
</dbReference>
<sequence length="503" mass="54677">MPRIRRAVPARDVRDLRVQRVLEAPLKRSRRTKIVATLGPASDTPEMIEKLFHAGADVFRINMSHLAREKLPERIEVIRTIEREAKRPIGILVDLQGPKLRLGTFVGDAAELENGQTFVLDSDPTPGNADRVYLPHPEILTALEPDHGILIDDGKLRLVVTEVSEGRAVTRVEVGGRISNRKGVSLPHTVLPLPAMTEKDRGDLEAGLAAGADWIAVSFVQRPEDVAEVKKVAAGRAQVMAKIEKPQALSRLDEIIEISDGIMVARGDLGVEMPLEQVPGVQKRITRGARRLGKPVVVATQMLESMITAPVPTRAEVSDVATAVYEGADAVMLSAESAAGQFPVEAIGTMSRIAEQVERDALYWSILMAQRSEPEPTASDAIAAAAHQIVEALGLRSIMAWTHSGSTVLRLARARPNASVIALTPKRETARRLTMAWGVHPIVTKDASDVDDMAFRAAKFAVRERFAEIGDRVIVVAGVPFGIPGATNMVRIAFVTREHAERA</sequence>
<dbReference type="NCBIfam" id="NF004978">
    <property type="entry name" value="PRK06354.1"/>
    <property type="match status" value="1"/>
</dbReference>
<evidence type="ECO:0000256" key="13">
    <source>
        <dbReference type="ARBA" id="ARBA00023152"/>
    </source>
</evidence>
<dbReference type="SUPFAM" id="SSF50800">
    <property type="entry name" value="PK beta-barrel domain-like"/>
    <property type="match status" value="1"/>
</dbReference>
<dbReference type="PANTHER" id="PTHR11817">
    <property type="entry name" value="PYRUVATE KINASE"/>
    <property type="match status" value="1"/>
</dbReference>
<dbReference type="SUPFAM" id="SSF51621">
    <property type="entry name" value="Phosphoenolpyruvate/pyruvate domain"/>
    <property type="match status" value="1"/>
</dbReference>
<dbReference type="GO" id="GO:0030955">
    <property type="term" value="F:potassium ion binding"/>
    <property type="evidence" value="ECO:0007669"/>
    <property type="project" value="UniProtKB-UniRule"/>
</dbReference>
<evidence type="ECO:0000256" key="15">
    <source>
        <dbReference type="NCBIfam" id="TIGR01064"/>
    </source>
</evidence>
<gene>
    <name evidence="19" type="primary">pyk</name>
    <name evidence="19" type="ORF">MPPM_3043</name>
</gene>
<evidence type="ECO:0000259" key="17">
    <source>
        <dbReference type="Pfam" id="PF00224"/>
    </source>
</evidence>
<dbReference type="InterPro" id="IPR015795">
    <property type="entry name" value="Pyrv_Knase_C"/>
</dbReference>
<dbReference type="AlphaFoldDB" id="A0A169R5L0"/>
<comment type="catalytic activity">
    <reaction evidence="16">
        <text>pyruvate + ATP = phosphoenolpyruvate + ADP + H(+)</text>
        <dbReference type="Rhea" id="RHEA:18157"/>
        <dbReference type="ChEBI" id="CHEBI:15361"/>
        <dbReference type="ChEBI" id="CHEBI:15378"/>
        <dbReference type="ChEBI" id="CHEBI:30616"/>
        <dbReference type="ChEBI" id="CHEBI:58702"/>
        <dbReference type="ChEBI" id="CHEBI:456216"/>
        <dbReference type="EC" id="2.7.1.40"/>
    </reaction>
</comment>
<reference evidence="19 20" key="1">
    <citation type="journal article" date="2016" name="Genome Announc.">
        <title>Complete Genome Sequence of Methylobacterium populi P-1M, Isolated from Pink-Pigmented Household Biofilm.</title>
        <authorList>
            <person name="Morohoshi T."/>
            <person name="Ikeda T."/>
        </authorList>
    </citation>
    <scope>NUCLEOTIDE SEQUENCE [LARGE SCALE GENOMIC DNA]</scope>
    <source>
        <strain evidence="19 20">P-1M</strain>
    </source>
</reference>
<evidence type="ECO:0000256" key="14">
    <source>
        <dbReference type="ARBA" id="ARBA00023317"/>
    </source>
</evidence>
<evidence type="ECO:0000256" key="4">
    <source>
        <dbReference type="ARBA" id="ARBA00008663"/>
    </source>
</evidence>
<dbReference type="Pfam" id="PF02887">
    <property type="entry name" value="PK_C"/>
    <property type="match status" value="1"/>
</dbReference>
<dbReference type="SUPFAM" id="SSF52935">
    <property type="entry name" value="PK C-terminal domain-like"/>
    <property type="match status" value="1"/>
</dbReference>
<organism evidence="19 20">
    <name type="scientific">Methylorubrum populi</name>
    <dbReference type="NCBI Taxonomy" id="223967"/>
    <lineage>
        <taxon>Bacteria</taxon>
        <taxon>Pseudomonadati</taxon>
        <taxon>Pseudomonadota</taxon>
        <taxon>Alphaproteobacteria</taxon>
        <taxon>Hyphomicrobiales</taxon>
        <taxon>Methylobacteriaceae</taxon>
        <taxon>Methylorubrum</taxon>
    </lineage>
</organism>
<feature type="domain" description="Pyruvate kinase C-terminal" evidence="18">
    <location>
        <begin position="380"/>
        <end position="492"/>
    </location>
</feature>
<comment type="cofactor">
    <cofactor evidence="1">
        <name>Mg(2+)</name>
        <dbReference type="ChEBI" id="CHEBI:18420"/>
    </cofactor>
</comment>
<keyword evidence="12 16" id="KW-0460">Magnesium</keyword>
<comment type="cofactor">
    <cofactor evidence="2">
        <name>K(+)</name>
        <dbReference type="ChEBI" id="CHEBI:29103"/>
    </cofactor>
</comment>
<evidence type="ECO:0000256" key="9">
    <source>
        <dbReference type="ARBA" id="ARBA00022741"/>
    </source>
</evidence>
<dbReference type="GO" id="GO:0005524">
    <property type="term" value="F:ATP binding"/>
    <property type="evidence" value="ECO:0007669"/>
    <property type="project" value="UniProtKB-KW"/>
</dbReference>
<dbReference type="InterPro" id="IPR018209">
    <property type="entry name" value="Pyrv_Knase_AS"/>
</dbReference>
<dbReference type="PROSITE" id="PS00110">
    <property type="entry name" value="PYRUVATE_KINASE"/>
    <property type="match status" value="1"/>
</dbReference>
<evidence type="ECO:0000256" key="2">
    <source>
        <dbReference type="ARBA" id="ARBA00001958"/>
    </source>
</evidence>
<evidence type="ECO:0000256" key="11">
    <source>
        <dbReference type="ARBA" id="ARBA00022840"/>
    </source>
</evidence>
<dbReference type="EMBL" id="AP014809">
    <property type="protein sequence ID" value="BAU91648.1"/>
    <property type="molecule type" value="Genomic_DNA"/>
</dbReference>
<proteinExistence type="inferred from homology"/>
<evidence type="ECO:0000256" key="12">
    <source>
        <dbReference type="ARBA" id="ARBA00022842"/>
    </source>
</evidence>
<dbReference type="Proteomes" id="UP000218288">
    <property type="component" value="Chromosome"/>
</dbReference>
<keyword evidence="13 16" id="KW-0324">Glycolysis</keyword>
<evidence type="ECO:0000259" key="18">
    <source>
        <dbReference type="Pfam" id="PF02887"/>
    </source>
</evidence>
<dbReference type="InterPro" id="IPR015806">
    <property type="entry name" value="Pyrv_Knase_insert_dom_sf"/>
</dbReference>
<evidence type="ECO:0000256" key="8">
    <source>
        <dbReference type="ARBA" id="ARBA00022723"/>
    </source>
</evidence>
<keyword evidence="10 16" id="KW-0418">Kinase</keyword>
<keyword evidence="8" id="KW-0479">Metal-binding</keyword>
<dbReference type="PRINTS" id="PR01050">
    <property type="entry name" value="PYRUVTKNASE"/>
</dbReference>
<dbReference type="InterPro" id="IPR015793">
    <property type="entry name" value="Pyrv_Knase_brl"/>
</dbReference>
<feature type="domain" description="Pyruvate kinase barrel" evidence="17">
    <location>
        <begin position="30"/>
        <end position="347"/>
    </location>
</feature>
<dbReference type="NCBIfam" id="TIGR01064">
    <property type="entry name" value="pyruv_kin"/>
    <property type="match status" value="1"/>
</dbReference>
<evidence type="ECO:0000256" key="16">
    <source>
        <dbReference type="RuleBase" id="RU000504"/>
    </source>
</evidence>
<evidence type="ECO:0000256" key="6">
    <source>
        <dbReference type="ARBA" id="ARBA00018587"/>
    </source>
</evidence>
<evidence type="ECO:0000313" key="19">
    <source>
        <dbReference type="EMBL" id="BAU91648.1"/>
    </source>
</evidence>
<evidence type="ECO:0000256" key="7">
    <source>
        <dbReference type="ARBA" id="ARBA00022679"/>
    </source>
</evidence>
<evidence type="ECO:0000256" key="10">
    <source>
        <dbReference type="ARBA" id="ARBA00022777"/>
    </source>
</evidence>
<dbReference type="FunFam" id="3.20.20.60:FF:000025">
    <property type="entry name" value="Pyruvate kinase"/>
    <property type="match status" value="1"/>
</dbReference>
<dbReference type="GO" id="GO:0004743">
    <property type="term" value="F:pyruvate kinase activity"/>
    <property type="evidence" value="ECO:0007669"/>
    <property type="project" value="UniProtKB-UniRule"/>
</dbReference>
<name>A0A169R5L0_9HYPH</name>
<dbReference type="InterPro" id="IPR001697">
    <property type="entry name" value="Pyr_Knase"/>
</dbReference>
<dbReference type="GO" id="GO:0000287">
    <property type="term" value="F:magnesium ion binding"/>
    <property type="evidence" value="ECO:0007669"/>
    <property type="project" value="UniProtKB-UniRule"/>
</dbReference>
<dbReference type="InterPro" id="IPR040442">
    <property type="entry name" value="Pyrv_kinase-like_dom_sf"/>
</dbReference>